<dbReference type="InterPro" id="IPR023803">
    <property type="entry name" value="Ribosomal_bS16_dom_sf"/>
</dbReference>
<feature type="compositionally biased region" description="Low complexity" evidence="4">
    <location>
        <begin position="346"/>
        <end position="360"/>
    </location>
</feature>
<dbReference type="HAMAP" id="MF_00385">
    <property type="entry name" value="Ribosomal_bS16"/>
    <property type="match status" value="1"/>
</dbReference>
<organism evidence="6 7">
    <name type="scientific">Hortaea werneckii</name>
    <name type="common">Black yeast</name>
    <name type="synonym">Cladosporium werneckii</name>
    <dbReference type="NCBI Taxonomy" id="91943"/>
    <lineage>
        <taxon>Eukaryota</taxon>
        <taxon>Fungi</taxon>
        <taxon>Dikarya</taxon>
        <taxon>Ascomycota</taxon>
        <taxon>Pezizomycotina</taxon>
        <taxon>Dothideomycetes</taxon>
        <taxon>Dothideomycetidae</taxon>
        <taxon>Mycosphaerellales</taxon>
        <taxon>Teratosphaeriaceae</taxon>
        <taxon>Hortaea</taxon>
    </lineage>
</organism>
<dbReference type="PANTHER" id="PTHR12919">
    <property type="entry name" value="30S RIBOSOMAL PROTEIN S16"/>
    <property type="match status" value="1"/>
</dbReference>
<dbReference type="SUPFAM" id="SSF54565">
    <property type="entry name" value="Ribosomal protein S16"/>
    <property type="match status" value="1"/>
</dbReference>
<evidence type="ECO:0000256" key="4">
    <source>
        <dbReference type="SAM" id="MobiDB-lite"/>
    </source>
</evidence>
<dbReference type="GO" id="GO:0032543">
    <property type="term" value="P:mitochondrial translation"/>
    <property type="evidence" value="ECO:0007669"/>
    <property type="project" value="TreeGrafter"/>
</dbReference>
<dbReference type="VEuPathDB" id="FungiDB:BTJ68_11362"/>
<evidence type="ECO:0000256" key="1">
    <source>
        <dbReference type="ARBA" id="ARBA00006668"/>
    </source>
</evidence>
<feature type="region of interest" description="Disordered" evidence="4">
    <location>
        <begin position="1"/>
        <end position="30"/>
    </location>
</feature>
<accession>A0A3M7GME4</accession>
<dbReference type="GO" id="GO:0005763">
    <property type="term" value="C:mitochondrial small ribosomal subunit"/>
    <property type="evidence" value="ECO:0007669"/>
    <property type="project" value="TreeGrafter"/>
</dbReference>
<evidence type="ECO:0000259" key="5">
    <source>
        <dbReference type="Pfam" id="PF22936"/>
    </source>
</evidence>
<dbReference type="Proteomes" id="UP000280598">
    <property type="component" value="Unassembled WGS sequence"/>
</dbReference>
<dbReference type="EMBL" id="QWIS01000196">
    <property type="protein sequence ID" value="RMZ02038.1"/>
    <property type="molecule type" value="Genomic_DNA"/>
</dbReference>
<dbReference type="GO" id="GO:0003735">
    <property type="term" value="F:structural constituent of ribosome"/>
    <property type="evidence" value="ECO:0007669"/>
    <property type="project" value="InterPro"/>
</dbReference>
<dbReference type="NCBIfam" id="TIGR00002">
    <property type="entry name" value="S16"/>
    <property type="match status" value="1"/>
</dbReference>
<feature type="compositionally biased region" description="Polar residues" evidence="4">
    <location>
        <begin position="384"/>
        <end position="394"/>
    </location>
</feature>
<keyword evidence="3" id="KW-0687">Ribonucleoprotein</keyword>
<dbReference type="InterPro" id="IPR000307">
    <property type="entry name" value="Ribosomal_bS16"/>
</dbReference>
<dbReference type="Pfam" id="PF22936">
    <property type="entry name" value="Pol_BBD"/>
    <property type="match status" value="1"/>
</dbReference>
<dbReference type="AlphaFoldDB" id="A0A3M7GME4"/>
<comment type="similarity">
    <text evidence="1">Belongs to the bacterial ribosomal protein bS16 family.</text>
</comment>
<evidence type="ECO:0000256" key="2">
    <source>
        <dbReference type="ARBA" id="ARBA00022980"/>
    </source>
</evidence>
<name>A0A3M7GME4_HORWE</name>
<proteinExistence type="inferred from homology"/>
<feature type="compositionally biased region" description="Basic and acidic residues" evidence="4">
    <location>
        <begin position="370"/>
        <end position="380"/>
    </location>
</feature>
<evidence type="ECO:0000313" key="6">
    <source>
        <dbReference type="EMBL" id="RMZ02038.1"/>
    </source>
</evidence>
<keyword evidence="2" id="KW-0689">Ribosomal protein</keyword>
<dbReference type="Gene3D" id="3.30.1320.10">
    <property type="match status" value="1"/>
</dbReference>
<feature type="domain" description="Retrovirus-related Pol polyprotein from transposon TNT 1-94-like beta-barrel" evidence="5">
    <location>
        <begin position="37"/>
        <end position="114"/>
    </location>
</feature>
<dbReference type="PANTHER" id="PTHR12919:SF20">
    <property type="entry name" value="SMALL RIBOSOMAL SUBUNIT PROTEIN BS16M"/>
    <property type="match status" value="1"/>
</dbReference>
<sequence>MPSDMAEYWRDVRADRKRRQPEEAEAHDPSTRPCYDWYLHSGNVHFARDRSTFTSYVPLDATTLRSVAFDQTIGAVGIGYVELQVKVSPRSNEIRTLQLRDVFHIPTAPCNGLSDMEIGIEHDLTRVFKTLAIKYEWKPLLEAGAAHKLFKRTPRFGACKFQVEDIHGENSALSPPKPPLSVQHLGASQCLEPIPQNPLNKPTYLTSSHLPLHKPATTMVLRLRLSRVSTPGGAKRHHPRYNIVLAHAQTARDSKPLEVLGTYNPIPELPVGAEPGARKVKDVKVDVSRCAYWLGVGAQPSDTVWRLLSMIGLLEPKYLPTGPQTENALKAVRFPTHEIKTPSTAPNKQSSKPKPSSSAPKRGDGPVTKAIKDNTKRKADIGAGTTSPTNPNEA</sequence>
<dbReference type="InterPro" id="IPR054722">
    <property type="entry name" value="PolX-like_BBD"/>
</dbReference>
<evidence type="ECO:0000313" key="7">
    <source>
        <dbReference type="Proteomes" id="UP000280598"/>
    </source>
</evidence>
<gene>
    <name evidence="6" type="ORF">D0860_07377</name>
</gene>
<evidence type="ECO:0000256" key="3">
    <source>
        <dbReference type="ARBA" id="ARBA00023274"/>
    </source>
</evidence>
<reference evidence="6 7" key="1">
    <citation type="journal article" date="2018" name="BMC Genomics">
        <title>Genomic evidence for intraspecific hybridization in a clonal and extremely halotolerant yeast.</title>
        <authorList>
            <person name="Gostincar C."/>
            <person name="Stajich J.E."/>
            <person name="Zupancic J."/>
            <person name="Zalar P."/>
            <person name="Gunde-Cimerman N."/>
        </authorList>
    </citation>
    <scope>NUCLEOTIDE SEQUENCE [LARGE SCALE GENOMIC DNA]</scope>
    <source>
        <strain evidence="6 7">EXF-562</strain>
    </source>
</reference>
<feature type="region of interest" description="Disordered" evidence="4">
    <location>
        <begin position="337"/>
        <end position="394"/>
    </location>
</feature>
<protein>
    <recommendedName>
        <fullName evidence="5">Retrovirus-related Pol polyprotein from transposon TNT 1-94-like beta-barrel domain-containing protein</fullName>
    </recommendedName>
</protein>
<feature type="compositionally biased region" description="Basic and acidic residues" evidence="4">
    <location>
        <begin position="7"/>
        <end position="30"/>
    </location>
</feature>
<comment type="caution">
    <text evidence="6">The sequence shown here is derived from an EMBL/GenBank/DDBJ whole genome shotgun (WGS) entry which is preliminary data.</text>
</comment>
<dbReference type="Pfam" id="PF00886">
    <property type="entry name" value="Ribosomal_S16"/>
    <property type="match status" value="1"/>
</dbReference>